<feature type="domain" description="HTH cro/C1-type" evidence="1">
    <location>
        <begin position="5"/>
        <end position="53"/>
    </location>
</feature>
<dbReference type="OrthoDB" id="1859224at2"/>
<protein>
    <submittedName>
        <fullName evidence="2">XRE family transcriptional regulator</fullName>
    </submittedName>
</protein>
<dbReference type="Gene3D" id="1.10.260.40">
    <property type="entry name" value="lambda repressor-like DNA-binding domains"/>
    <property type="match status" value="1"/>
</dbReference>
<dbReference type="CDD" id="cd00093">
    <property type="entry name" value="HTH_XRE"/>
    <property type="match status" value="1"/>
</dbReference>
<reference evidence="2 3" key="1">
    <citation type="submission" date="2018-08" db="EMBL/GenBank/DDBJ databases">
        <title>Lactobacillus suantsai sp. nov., isolated from traditional fermented suan-tsai in Taiwan.</title>
        <authorList>
            <person name="Huang C.-H."/>
        </authorList>
    </citation>
    <scope>NUCLEOTIDE SEQUENCE [LARGE SCALE GENOMIC DNA]</scope>
    <source>
        <strain evidence="2 3">BCRC 12945</strain>
    </source>
</reference>
<name>A0A4Q0VGL3_9LACO</name>
<dbReference type="SUPFAM" id="SSF47413">
    <property type="entry name" value="lambda repressor-like DNA-binding domains"/>
    <property type="match status" value="1"/>
</dbReference>
<keyword evidence="3" id="KW-1185">Reference proteome</keyword>
<organism evidence="2 3">
    <name type="scientific">Levilactobacillus suantsaii</name>
    <dbReference type="NCBI Taxonomy" id="2292255"/>
    <lineage>
        <taxon>Bacteria</taxon>
        <taxon>Bacillati</taxon>
        <taxon>Bacillota</taxon>
        <taxon>Bacilli</taxon>
        <taxon>Lactobacillales</taxon>
        <taxon>Lactobacillaceae</taxon>
        <taxon>Levilactobacillus</taxon>
    </lineage>
</organism>
<dbReference type="EMBL" id="QXIL01000021">
    <property type="protein sequence ID" value="RXI77342.1"/>
    <property type="molecule type" value="Genomic_DNA"/>
</dbReference>
<dbReference type="AlphaFoldDB" id="A0A4Q0VGL3"/>
<dbReference type="PROSITE" id="PS50943">
    <property type="entry name" value="HTH_CROC1"/>
    <property type="match status" value="1"/>
</dbReference>
<dbReference type="Pfam" id="PF01381">
    <property type="entry name" value="HTH_3"/>
    <property type="match status" value="1"/>
</dbReference>
<dbReference type="InterPro" id="IPR001387">
    <property type="entry name" value="Cro/C1-type_HTH"/>
</dbReference>
<evidence type="ECO:0000313" key="3">
    <source>
        <dbReference type="Proteomes" id="UP000290602"/>
    </source>
</evidence>
<evidence type="ECO:0000313" key="2">
    <source>
        <dbReference type="EMBL" id="RXI77342.1"/>
    </source>
</evidence>
<dbReference type="RefSeq" id="WP_129033016.1">
    <property type="nucleotide sequence ID" value="NZ_CP059603.1"/>
</dbReference>
<dbReference type="InterPro" id="IPR010982">
    <property type="entry name" value="Lambda_DNA-bd_dom_sf"/>
</dbReference>
<accession>A0A4Q0VGL3</accession>
<evidence type="ECO:0000259" key="1">
    <source>
        <dbReference type="PROSITE" id="PS50943"/>
    </source>
</evidence>
<sequence length="83" mass="9682">MRMWLKRWRDVNGLTQKQAARAVEIPETTFASYEQGHRSPSVDRAKTIAEKMNDISRGEDVKWTYFFDDVVLISSTKRSEEVS</sequence>
<dbReference type="SMART" id="SM00530">
    <property type="entry name" value="HTH_XRE"/>
    <property type="match status" value="1"/>
</dbReference>
<dbReference type="GO" id="GO:0003677">
    <property type="term" value="F:DNA binding"/>
    <property type="evidence" value="ECO:0007669"/>
    <property type="project" value="InterPro"/>
</dbReference>
<dbReference type="Proteomes" id="UP000290602">
    <property type="component" value="Unassembled WGS sequence"/>
</dbReference>
<gene>
    <name evidence="2" type="ORF">DXH47_09090</name>
</gene>
<comment type="caution">
    <text evidence="2">The sequence shown here is derived from an EMBL/GenBank/DDBJ whole genome shotgun (WGS) entry which is preliminary data.</text>
</comment>
<proteinExistence type="predicted"/>